<proteinExistence type="predicted"/>
<evidence type="ECO:0000313" key="1">
    <source>
        <dbReference type="EMBL" id="PKK88241.1"/>
    </source>
</evidence>
<name>A0A2N1PIR9_9BACT</name>
<accession>A0A2N1PIR9</accession>
<gene>
    <name evidence="1" type="ORF">CVV64_19790</name>
</gene>
<sequence length="94" mass="10658">MSVILAFALILWVWGGAGTFSTRTGHGNASKIDFLFDAYYAVARYTRARENWEMRFQTIKVGSGLPNFLGFCIAKPVQKPFWTEPRGACQIMEF</sequence>
<reference evidence="1 2" key="1">
    <citation type="journal article" date="2017" name="ISME J.">
        <title>Potential for microbial H2 and metal transformations associated with novel bacteria and archaea in deep terrestrial subsurface sediments.</title>
        <authorList>
            <person name="Hernsdorf A.W."/>
            <person name="Amano Y."/>
            <person name="Miyakawa K."/>
            <person name="Ise K."/>
            <person name="Suzuki Y."/>
            <person name="Anantharaman K."/>
            <person name="Probst A."/>
            <person name="Burstein D."/>
            <person name="Thomas B.C."/>
            <person name="Banfield J.F."/>
        </authorList>
    </citation>
    <scope>NUCLEOTIDE SEQUENCE [LARGE SCALE GENOMIC DNA]</scope>
    <source>
        <strain evidence="1">HGW-Wallbacteria-1</strain>
    </source>
</reference>
<dbReference type="AlphaFoldDB" id="A0A2N1PIR9"/>
<organism evidence="1 2">
    <name type="scientific">Candidatus Wallbacteria bacterium HGW-Wallbacteria-1</name>
    <dbReference type="NCBI Taxonomy" id="2013854"/>
    <lineage>
        <taxon>Bacteria</taxon>
        <taxon>Candidatus Walliibacteriota</taxon>
    </lineage>
</organism>
<comment type="caution">
    <text evidence="1">The sequence shown here is derived from an EMBL/GenBank/DDBJ whole genome shotgun (WGS) entry which is preliminary data.</text>
</comment>
<dbReference type="Proteomes" id="UP000233256">
    <property type="component" value="Unassembled WGS sequence"/>
</dbReference>
<protein>
    <submittedName>
        <fullName evidence="1">Uncharacterized protein</fullName>
    </submittedName>
</protein>
<evidence type="ECO:0000313" key="2">
    <source>
        <dbReference type="Proteomes" id="UP000233256"/>
    </source>
</evidence>
<dbReference type="EMBL" id="PGXC01000057">
    <property type="protein sequence ID" value="PKK88241.1"/>
    <property type="molecule type" value="Genomic_DNA"/>
</dbReference>